<evidence type="ECO:0000313" key="1">
    <source>
        <dbReference type="EMBL" id="MBK1698660.1"/>
    </source>
</evidence>
<dbReference type="AlphaFoldDB" id="A0A934QL91"/>
<reference evidence="1" key="2">
    <citation type="journal article" date="2020" name="Microorganisms">
        <title>Osmotic Adaptation and Compatible Solute Biosynthesis of Phototrophic Bacteria as Revealed from Genome Analyses.</title>
        <authorList>
            <person name="Imhoff J.F."/>
            <person name="Rahn T."/>
            <person name="Kunzel S."/>
            <person name="Keller A."/>
            <person name="Neulinger S.C."/>
        </authorList>
    </citation>
    <scope>NUCLEOTIDE SEQUENCE</scope>
    <source>
        <strain evidence="1">DSM 9154</strain>
    </source>
</reference>
<comment type="caution">
    <text evidence="1">The sequence shown here is derived from an EMBL/GenBank/DDBJ whole genome shotgun (WGS) entry which is preliminary data.</text>
</comment>
<name>A0A934QL91_9PROT</name>
<evidence type="ECO:0000313" key="2">
    <source>
        <dbReference type="Proteomes" id="UP000778970"/>
    </source>
</evidence>
<gene>
    <name evidence="1" type="ORF">CKO21_15540</name>
</gene>
<sequence>MLEYIRHFVGQLQAQYFGCQTTISRSLPFQEVAMVELNASTIADLSRAASPRASATTAAVLRGEGGLVESMG</sequence>
<dbReference type="EMBL" id="NRRE01000028">
    <property type="protein sequence ID" value="MBK1698660.1"/>
    <property type="molecule type" value="Genomic_DNA"/>
</dbReference>
<keyword evidence="2" id="KW-1185">Reference proteome</keyword>
<dbReference type="Proteomes" id="UP000778970">
    <property type="component" value="Unassembled WGS sequence"/>
</dbReference>
<reference evidence="1" key="1">
    <citation type="submission" date="2017-08" db="EMBL/GenBank/DDBJ databases">
        <authorList>
            <person name="Imhoff J.F."/>
            <person name="Rahn T."/>
            <person name="Kuenzel S."/>
            <person name="Neulinger S.C."/>
        </authorList>
    </citation>
    <scope>NUCLEOTIDE SEQUENCE</scope>
    <source>
        <strain evidence="1">DSM 9154</strain>
    </source>
</reference>
<proteinExistence type="predicted"/>
<organism evidence="1 2">
    <name type="scientific">Rhodovibrio salinarum</name>
    <dbReference type="NCBI Taxonomy" id="1087"/>
    <lineage>
        <taxon>Bacteria</taxon>
        <taxon>Pseudomonadati</taxon>
        <taxon>Pseudomonadota</taxon>
        <taxon>Alphaproteobacteria</taxon>
        <taxon>Rhodospirillales</taxon>
        <taxon>Rhodovibrionaceae</taxon>
        <taxon>Rhodovibrio</taxon>
    </lineage>
</organism>
<protein>
    <submittedName>
        <fullName evidence="1">Uncharacterized protein</fullName>
    </submittedName>
</protein>
<accession>A0A934QL91</accession>